<dbReference type="KEGG" id="gfl:GRFL_0519"/>
<name>A0A1L7I233_9FLAO</name>
<gene>
    <name evidence="2" type="ORF">GRFL_0519</name>
</gene>
<dbReference type="EMBL" id="CP016359">
    <property type="protein sequence ID" value="APU67243.1"/>
    <property type="molecule type" value="Genomic_DNA"/>
</dbReference>
<reference evidence="2 3" key="1">
    <citation type="submission" date="2016-07" db="EMBL/GenBank/DDBJ databases">
        <title>Multi-omics approach to identify versatile polysaccharide utilization systems of a marine flavobacterium Gramella flava.</title>
        <authorList>
            <person name="Tang K."/>
        </authorList>
    </citation>
    <scope>NUCLEOTIDE SEQUENCE [LARGE SCALE GENOMIC DNA]</scope>
    <source>
        <strain evidence="2 3">JLT2011</strain>
    </source>
</reference>
<proteinExistence type="predicted"/>
<keyword evidence="3" id="KW-1185">Reference proteome</keyword>
<organism evidence="2 3">
    <name type="scientific">Christiangramia flava JLT2011</name>
    <dbReference type="NCBI Taxonomy" id="1229726"/>
    <lineage>
        <taxon>Bacteria</taxon>
        <taxon>Pseudomonadati</taxon>
        <taxon>Bacteroidota</taxon>
        <taxon>Flavobacteriia</taxon>
        <taxon>Flavobacteriales</taxon>
        <taxon>Flavobacteriaceae</taxon>
        <taxon>Christiangramia</taxon>
    </lineage>
</organism>
<evidence type="ECO:0000259" key="1">
    <source>
        <dbReference type="Pfam" id="PF12867"/>
    </source>
</evidence>
<dbReference type="Pfam" id="PF12867">
    <property type="entry name" value="DinB_2"/>
    <property type="match status" value="1"/>
</dbReference>
<dbReference type="OrthoDB" id="9796039at2"/>
<dbReference type="InterPro" id="IPR024775">
    <property type="entry name" value="DinB-like"/>
</dbReference>
<dbReference type="NCBIfam" id="NF009807">
    <property type="entry name" value="PRK13291.1"/>
    <property type="match status" value="1"/>
</dbReference>
<dbReference type="Gene3D" id="1.20.120.450">
    <property type="entry name" value="dinb family like domain"/>
    <property type="match status" value="1"/>
</dbReference>
<dbReference type="RefSeq" id="WP_083643143.1">
    <property type="nucleotide sequence ID" value="NZ_AMRU01000003.1"/>
</dbReference>
<dbReference type="InterPro" id="IPR034660">
    <property type="entry name" value="DinB/YfiT-like"/>
</dbReference>
<protein>
    <recommendedName>
        <fullName evidence="1">DinB-like domain-containing protein</fullName>
    </recommendedName>
</protein>
<dbReference type="AlphaFoldDB" id="A0A1L7I233"/>
<evidence type="ECO:0000313" key="2">
    <source>
        <dbReference type="EMBL" id="APU67243.1"/>
    </source>
</evidence>
<feature type="domain" description="DinB-like" evidence="1">
    <location>
        <begin position="42"/>
        <end position="171"/>
    </location>
</feature>
<dbReference type="STRING" id="1229726.GRFL_0519"/>
<dbReference type="SUPFAM" id="SSF109854">
    <property type="entry name" value="DinB/YfiT-like putative metalloenzymes"/>
    <property type="match status" value="1"/>
</dbReference>
<evidence type="ECO:0000313" key="3">
    <source>
        <dbReference type="Proteomes" id="UP000186230"/>
    </source>
</evidence>
<sequence length="180" mass="21229">MEEQELEKLKFPVGKFEWPANFNAEEHVAAWQKDIEDFPLSLISAVDDFSEQQFDTPYRPDGWSVRQLIHHISDSHLNAFLRFRWTLTEDTPTIKTYDQDKFSGLADYQMPVGSSLDLILALHKKWVYLLKHMEEADLQKEFHHPETGKNVSLLTCLGMYAWHSRHHLAHIQNLKKRKGW</sequence>
<accession>A0A1L7I233</accession>
<dbReference type="Proteomes" id="UP000186230">
    <property type="component" value="Chromosome"/>
</dbReference>